<evidence type="ECO:0000256" key="1">
    <source>
        <dbReference type="SAM" id="Phobius"/>
    </source>
</evidence>
<gene>
    <name evidence="2" type="ORF">ACFFHK_07630</name>
</gene>
<dbReference type="EMBL" id="JBHLWB010000008">
    <property type="protein sequence ID" value="MFC0309572.1"/>
    <property type="molecule type" value="Genomic_DNA"/>
</dbReference>
<comment type="caution">
    <text evidence="2">The sequence shown here is derived from an EMBL/GenBank/DDBJ whole genome shotgun (WGS) entry which is preliminary data.</text>
</comment>
<name>A0ABV6H202_9PAST</name>
<feature type="transmembrane region" description="Helical" evidence="1">
    <location>
        <begin position="31"/>
        <end position="50"/>
    </location>
</feature>
<dbReference type="Pfam" id="PF09997">
    <property type="entry name" value="DUF2238"/>
    <property type="match status" value="1"/>
</dbReference>
<dbReference type="InterPro" id="IPR014509">
    <property type="entry name" value="YjdF-like"/>
</dbReference>
<dbReference type="InterPro" id="IPR058534">
    <property type="entry name" value="YjdF"/>
</dbReference>
<dbReference type="RefSeq" id="WP_382371140.1">
    <property type="nucleotide sequence ID" value="NZ_JBHLWB010000008.1"/>
</dbReference>
<keyword evidence="1" id="KW-1133">Transmembrane helix</keyword>
<keyword evidence="1" id="KW-0472">Membrane</keyword>
<keyword evidence="1" id="KW-0812">Transmembrane</keyword>
<evidence type="ECO:0000313" key="3">
    <source>
        <dbReference type="Proteomes" id="UP001589767"/>
    </source>
</evidence>
<accession>A0ABV6H202</accession>
<organism evidence="2 3">
    <name type="scientific">Gallibacterium trehalosifermentans</name>
    <dbReference type="NCBI Taxonomy" id="516935"/>
    <lineage>
        <taxon>Bacteria</taxon>
        <taxon>Pseudomonadati</taxon>
        <taxon>Pseudomonadota</taxon>
        <taxon>Gammaproteobacteria</taxon>
        <taxon>Pasteurellales</taxon>
        <taxon>Pasteurellaceae</taxon>
        <taxon>Gallibacterium</taxon>
    </lineage>
</organism>
<dbReference type="Proteomes" id="UP001589767">
    <property type="component" value="Unassembled WGS sequence"/>
</dbReference>
<evidence type="ECO:0000313" key="2">
    <source>
        <dbReference type="EMBL" id="MFC0309572.1"/>
    </source>
</evidence>
<feature type="transmembrane region" description="Helical" evidence="1">
    <location>
        <begin position="7"/>
        <end position="25"/>
    </location>
</feature>
<proteinExistence type="predicted"/>
<keyword evidence="3" id="KW-1185">Reference proteome</keyword>
<sequence length="203" mass="22880">MMSKSVLPMTLALFIAGLMIWSYLQPYSQDVWLAEMIPVIAVFLLLIITYPKFQFSLFAYVLMSGWLVLHTIGAHYTFELVPFSWGSQLLSGWLGEGRNHFDRVAHYIIGFYSFPIAELLVRKGWANAITAGLFGLFSIMSIAAAYEIIEWQYAVREGGEAGIAFLGSQGDVWDAQKDMLADTLGALTALILFYWQRPDKKCV</sequence>
<dbReference type="PIRSF" id="PIRSF020606">
    <property type="entry name" value="UCP020606"/>
    <property type="match status" value="1"/>
</dbReference>
<reference evidence="2 3" key="1">
    <citation type="submission" date="2024-09" db="EMBL/GenBank/DDBJ databases">
        <authorList>
            <person name="Sun Q."/>
            <person name="Mori K."/>
        </authorList>
    </citation>
    <scope>NUCLEOTIDE SEQUENCE [LARGE SCALE GENOMIC DNA]</scope>
    <source>
        <strain evidence="2 3">CCM 7539</strain>
    </source>
</reference>
<feature type="transmembrane region" description="Helical" evidence="1">
    <location>
        <begin position="128"/>
        <end position="149"/>
    </location>
</feature>
<feature type="transmembrane region" description="Helical" evidence="1">
    <location>
        <begin position="57"/>
        <end position="78"/>
    </location>
</feature>
<protein>
    <submittedName>
        <fullName evidence="2">DUF2238 domain-containing protein</fullName>
    </submittedName>
</protein>